<dbReference type="EMBL" id="JBHTIU010000001">
    <property type="protein sequence ID" value="MFD0867610.1"/>
    <property type="molecule type" value="Genomic_DNA"/>
</dbReference>
<keyword evidence="2" id="KW-1185">Reference proteome</keyword>
<dbReference type="Proteomes" id="UP001597120">
    <property type="component" value="Unassembled WGS sequence"/>
</dbReference>
<name>A0ABW3D2S2_9BACL</name>
<accession>A0ABW3D2S2</accession>
<proteinExistence type="predicted"/>
<evidence type="ECO:0000313" key="2">
    <source>
        <dbReference type="Proteomes" id="UP001597120"/>
    </source>
</evidence>
<protein>
    <recommendedName>
        <fullName evidence="3">Sporulation protein Cse60</fullName>
    </recommendedName>
</protein>
<gene>
    <name evidence="1" type="ORF">ACFQ03_00430</name>
</gene>
<dbReference type="RefSeq" id="WP_379285389.1">
    <property type="nucleotide sequence ID" value="NZ_JBHTIU010000001.1"/>
</dbReference>
<evidence type="ECO:0000313" key="1">
    <source>
        <dbReference type="EMBL" id="MFD0867610.1"/>
    </source>
</evidence>
<reference evidence="2" key="1">
    <citation type="journal article" date="2019" name="Int. J. Syst. Evol. Microbiol.">
        <title>The Global Catalogue of Microorganisms (GCM) 10K type strain sequencing project: providing services to taxonomists for standard genome sequencing and annotation.</title>
        <authorList>
            <consortium name="The Broad Institute Genomics Platform"/>
            <consortium name="The Broad Institute Genome Sequencing Center for Infectious Disease"/>
            <person name="Wu L."/>
            <person name="Ma J."/>
        </authorList>
    </citation>
    <scope>NUCLEOTIDE SEQUENCE [LARGE SCALE GENOMIC DNA]</scope>
    <source>
        <strain evidence="2">CCUG 57263</strain>
    </source>
</reference>
<organism evidence="1 2">
    <name type="scientific">Paenibacillus residui</name>
    <dbReference type="NCBI Taxonomy" id="629724"/>
    <lineage>
        <taxon>Bacteria</taxon>
        <taxon>Bacillati</taxon>
        <taxon>Bacillota</taxon>
        <taxon>Bacilli</taxon>
        <taxon>Bacillales</taxon>
        <taxon>Paenibacillaceae</taxon>
        <taxon>Paenibacillus</taxon>
    </lineage>
</organism>
<sequence>MLRQYFTELALREGETLSDGLQQLVNQAEEELGSEYVEVVQVVKHDSVHYTIILNLDLEETDSEEE</sequence>
<evidence type="ECO:0008006" key="3">
    <source>
        <dbReference type="Google" id="ProtNLM"/>
    </source>
</evidence>
<comment type="caution">
    <text evidence="1">The sequence shown here is derived from an EMBL/GenBank/DDBJ whole genome shotgun (WGS) entry which is preliminary data.</text>
</comment>